<dbReference type="Proteomes" id="UP000614350">
    <property type="component" value="Unassembled WGS sequence"/>
</dbReference>
<dbReference type="GO" id="GO:0000214">
    <property type="term" value="C:tRNA-intron endonuclease complex"/>
    <property type="evidence" value="ECO:0007669"/>
    <property type="project" value="UniProtKB-UniRule"/>
</dbReference>
<dbReference type="EC" id="4.6.1.16" evidence="4"/>
<dbReference type="InterPro" id="IPR016589">
    <property type="entry name" value="tRNA_splic_SEN2"/>
</dbReference>
<comment type="similarity">
    <text evidence="1 4">Belongs to the tRNA-intron endonuclease family.</text>
</comment>
<keyword evidence="3 4" id="KW-0456">Lyase</keyword>
<accession>A0A834N1F9</accession>
<feature type="active site" evidence="5">
    <location>
        <position position="403"/>
    </location>
</feature>
<dbReference type="EMBL" id="JACSEA010000009">
    <property type="protein sequence ID" value="KAF7392897.1"/>
    <property type="molecule type" value="Genomic_DNA"/>
</dbReference>
<feature type="compositionally biased region" description="Basic and acidic residues" evidence="6">
    <location>
        <begin position="132"/>
        <end position="151"/>
    </location>
</feature>
<evidence type="ECO:0000259" key="7">
    <source>
        <dbReference type="Pfam" id="PF01974"/>
    </source>
</evidence>
<organism evidence="8 9">
    <name type="scientific">Vespula vulgaris</name>
    <name type="common">Yellow jacket</name>
    <name type="synonym">Wasp</name>
    <dbReference type="NCBI Taxonomy" id="7454"/>
    <lineage>
        <taxon>Eukaryota</taxon>
        <taxon>Metazoa</taxon>
        <taxon>Ecdysozoa</taxon>
        <taxon>Arthropoda</taxon>
        <taxon>Hexapoda</taxon>
        <taxon>Insecta</taxon>
        <taxon>Pterygota</taxon>
        <taxon>Neoptera</taxon>
        <taxon>Endopterygota</taxon>
        <taxon>Hymenoptera</taxon>
        <taxon>Apocrita</taxon>
        <taxon>Aculeata</taxon>
        <taxon>Vespoidea</taxon>
        <taxon>Vespidae</taxon>
        <taxon>Vespinae</taxon>
        <taxon>Vespula</taxon>
    </lineage>
</organism>
<evidence type="ECO:0000256" key="1">
    <source>
        <dbReference type="ARBA" id="ARBA00008078"/>
    </source>
</evidence>
<evidence type="ECO:0000313" key="9">
    <source>
        <dbReference type="Proteomes" id="UP000614350"/>
    </source>
</evidence>
<dbReference type="GO" id="GO:0000213">
    <property type="term" value="F:tRNA-intron lyase activity"/>
    <property type="evidence" value="ECO:0007669"/>
    <property type="project" value="UniProtKB-UniRule"/>
</dbReference>
<dbReference type="CDD" id="cd22363">
    <property type="entry name" value="tRNA-intron_lyase_C"/>
    <property type="match status" value="1"/>
</dbReference>
<feature type="active site" evidence="5">
    <location>
        <position position="352"/>
    </location>
</feature>
<evidence type="ECO:0000256" key="5">
    <source>
        <dbReference type="PIRSR" id="PIRSR011789-1"/>
    </source>
</evidence>
<dbReference type="InterPro" id="IPR006676">
    <property type="entry name" value="tRNA_splic"/>
</dbReference>
<sequence length="461" mass="53281">MNLREPKKKLRAKVQNKSPLPITLNETEWVVYTAYLTDIGSCIIDSDEITAVHSMGFFGKGSLSRSYPSFGKARYGAPPLIRNRQWARRQEWSQEVKLLDEEFYQENNYNKNSIKSMKNDDCDANVSNQSTDTKEKEATEPSNNEKKHDEPDIMEIHVNIPNMIKNKDNKQIINDNEFCEIVPCSEEDVCVLINKESIKDIDQSMVKESDKKILEDHHINLDNSDNCDSVTASTHIKKRKNNIQGQLLILPDSDSETENYLENIKPRIESESFPVRESLHMTFEETFFLMFGLGCLQLIHFDGTLMDINNAWLYFSKEDTNFVQKYVVYHYFRSKGWVVKPGLKYGGDFLLYKEGPPFYHASYIVIIDVVDADLLTIIPSKSIRKMTWSNLFGLDRLSESAAKEILFAQVLWPSSISLNSGPSSPCMLSEFTVRELLWRRWNPKQNQDVMIVEEEEDEDSC</sequence>
<comment type="caution">
    <text evidence="8">The sequence shown here is derived from an EMBL/GenBank/DDBJ whole genome shotgun (WGS) entry which is preliminary data.</text>
</comment>
<keyword evidence="2 4" id="KW-0819">tRNA processing</keyword>
<dbReference type="PIRSF" id="PIRSF011789">
    <property type="entry name" value="tRNA_splic_SEN2"/>
    <property type="match status" value="1"/>
</dbReference>
<gene>
    <name evidence="8" type="ORF">HZH66_008730</name>
</gene>
<proteinExistence type="inferred from homology"/>
<dbReference type="GO" id="GO:0005737">
    <property type="term" value="C:cytoplasm"/>
    <property type="evidence" value="ECO:0007669"/>
    <property type="project" value="TreeGrafter"/>
</dbReference>
<evidence type="ECO:0000256" key="4">
    <source>
        <dbReference type="PIRNR" id="PIRNR011789"/>
    </source>
</evidence>
<reference evidence="8" key="1">
    <citation type="journal article" date="2020" name="G3 (Bethesda)">
        <title>High-Quality Assemblies for Three Invasive Social Wasps from the &lt;i&gt;Vespula&lt;/i&gt; Genus.</title>
        <authorList>
            <person name="Harrop T.W.R."/>
            <person name="Guhlin J."/>
            <person name="McLaughlin G.M."/>
            <person name="Permina E."/>
            <person name="Stockwell P."/>
            <person name="Gilligan J."/>
            <person name="Le Lec M.F."/>
            <person name="Gruber M.A.M."/>
            <person name="Quinn O."/>
            <person name="Lovegrove M."/>
            <person name="Duncan E.J."/>
            <person name="Remnant E.J."/>
            <person name="Van Eeckhoven J."/>
            <person name="Graham B."/>
            <person name="Knapp R.A."/>
            <person name="Langford K.W."/>
            <person name="Kronenberg Z."/>
            <person name="Press M.O."/>
            <person name="Eacker S.M."/>
            <person name="Wilson-Rankin E.E."/>
            <person name="Purcell J."/>
            <person name="Lester P.J."/>
            <person name="Dearden P.K."/>
        </authorList>
    </citation>
    <scope>NUCLEOTIDE SEQUENCE</scope>
    <source>
        <strain evidence="8">Marl-1</strain>
    </source>
</reference>
<keyword evidence="9" id="KW-1185">Reference proteome</keyword>
<evidence type="ECO:0000256" key="6">
    <source>
        <dbReference type="SAM" id="MobiDB-lite"/>
    </source>
</evidence>
<dbReference type="Gene3D" id="3.40.1350.10">
    <property type="match status" value="1"/>
</dbReference>
<dbReference type="SUPFAM" id="SSF53032">
    <property type="entry name" value="tRNA-intron endonuclease catalytic domain-like"/>
    <property type="match status" value="1"/>
</dbReference>
<comment type="function">
    <text evidence="4">Constitutes one of the two catalytic subunit of the tRNA-splicing endonuclease complex, a complex responsible for identification and cleavage of the splice sites in pre-tRNA. It cleaves pre-tRNA at the 5'- and 3'-splice sites to release the intron. The products are an intron and two tRNA half-molecules bearing 2',3'-cyclic phosphate and 5'-OH termini. There are no conserved sequences at the splice sites, but the intron is invariably located at the same site in the gene, placing the splice sites an invariant distance from the constant structural features of the tRNA body.</text>
</comment>
<dbReference type="AlphaFoldDB" id="A0A834N1F9"/>
<evidence type="ECO:0000313" key="8">
    <source>
        <dbReference type="EMBL" id="KAF7392897.1"/>
    </source>
</evidence>
<dbReference type="GO" id="GO:0003676">
    <property type="term" value="F:nucleic acid binding"/>
    <property type="evidence" value="ECO:0007669"/>
    <property type="project" value="InterPro"/>
</dbReference>
<protein>
    <recommendedName>
        <fullName evidence="4">tRNA-splicing endonuclease subunit Sen2</fullName>
        <ecNumber evidence="4">4.6.1.16</ecNumber>
    </recommendedName>
</protein>
<feature type="domain" description="tRNA intron endonuclease catalytic" evidence="7">
    <location>
        <begin position="322"/>
        <end position="410"/>
    </location>
</feature>
<dbReference type="GO" id="GO:0000379">
    <property type="term" value="P:tRNA-type intron splice site recognition and cleavage"/>
    <property type="evidence" value="ECO:0007669"/>
    <property type="project" value="TreeGrafter"/>
</dbReference>
<dbReference type="Pfam" id="PF01974">
    <property type="entry name" value="tRNA_int_endo"/>
    <property type="match status" value="1"/>
</dbReference>
<evidence type="ECO:0000256" key="2">
    <source>
        <dbReference type="ARBA" id="ARBA00022694"/>
    </source>
</evidence>
<dbReference type="NCBIfam" id="TIGR00324">
    <property type="entry name" value="endA"/>
    <property type="match status" value="1"/>
</dbReference>
<dbReference type="PANTHER" id="PTHR21227:SF0">
    <property type="entry name" value="TRNA-SPLICING ENDONUCLEASE SUBUNIT SEN2"/>
    <property type="match status" value="1"/>
</dbReference>
<dbReference type="InterPro" id="IPR011856">
    <property type="entry name" value="tRNA_endonuc-like_dom_sf"/>
</dbReference>
<feature type="active site" evidence="5">
    <location>
        <position position="360"/>
    </location>
</feature>
<dbReference type="PANTHER" id="PTHR21227">
    <property type="entry name" value="TRNA-SPLICING ENDONUCLEASE SUBUNIT SEN2"/>
    <property type="match status" value="1"/>
</dbReference>
<dbReference type="InterPro" id="IPR036167">
    <property type="entry name" value="tRNA_intron_Endo_cat-like_sf"/>
</dbReference>
<evidence type="ECO:0000256" key="3">
    <source>
        <dbReference type="ARBA" id="ARBA00023239"/>
    </source>
</evidence>
<dbReference type="InterPro" id="IPR006677">
    <property type="entry name" value="tRNA_intron_Endonuc_cat-like"/>
</dbReference>
<name>A0A834N1F9_VESVU</name>
<feature type="region of interest" description="Disordered" evidence="6">
    <location>
        <begin position="114"/>
        <end position="151"/>
    </location>
</feature>